<keyword evidence="4" id="KW-1185">Reference proteome</keyword>
<dbReference type="InterPro" id="IPR016181">
    <property type="entry name" value="Acyl_CoA_acyltransferase"/>
</dbReference>
<keyword evidence="3" id="KW-0808">Transferase</keyword>
<dbReference type="InterPro" id="IPR052523">
    <property type="entry name" value="Trichothecene_AcTrans"/>
</dbReference>
<dbReference type="GO" id="GO:0016747">
    <property type="term" value="F:acyltransferase activity, transferring groups other than amino-acyl groups"/>
    <property type="evidence" value="ECO:0007669"/>
    <property type="project" value="InterPro"/>
</dbReference>
<dbReference type="Proteomes" id="UP000004367">
    <property type="component" value="Unassembled WGS sequence"/>
</dbReference>
<comment type="caution">
    <text evidence="3">The sequence shown here is derived from an EMBL/GenBank/DDBJ whole genome shotgun (WGS) entry which is preliminary data.</text>
</comment>
<reference evidence="3 4" key="1">
    <citation type="submission" date="2012-02" db="EMBL/GenBank/DDBJ databases">
        <title>Whole genome shotgun sequence of Mobilicoccus pelagius NBRC 104925.</title>
        <authorList>
            <person name="Yoshida Y."/>
            <person name="Hosoyama A."/>
            <person name="Tsuchikane K."/>
            <person name="Katsumata H."/>
            <person name="Yamazaki S."/>
            <person name="Fujita N."/>
        </authorList>
    </citation>
    <scope>NUCLEOTIDE SEQUENCE [LARGE SCALE GENOMIC DNA]</scope>
    <source>
        <strain evidence="3 4">NBRC 104925</strain>
    </source>
</reference>
<evidence type="ECO:0000256" key="1">
    <source>
        <dbReference type="SAM" id="MobiDB-lite"/>
    </source>
</evidence>
<name>H5UT12_9MICO</name>
<evidence type="ECO:0000313" key="3">
    <source>
        <dbReference type="EMBL" id="GAB48870.1"/>
    </source>
</evidence>
<dbReference type="PANTHER" id="PTHR42791">
    <property type="entry name" value="GNAT FAMILY ACETYLTRANSFERASE"/>
    <property type="match status" value="1"/>
</dbReference>
<gene>
    <name evidence="3" type="ORF">MOPEL_084_00040</name>
</gene>
<feature type="region of interest" description="Disordered" evidence="1">
    <location>
        <begin position="172"/>
        <end position="196"/>
    </location>
</feature>
<accession>H5UT12</accession>
<dbReference type="Gene3D" id="3.40.630.30">
    <property type="match status" value="1"/>
</dbReference>
<dbReference type="PANTHER" id="PTHR42791:SF1">
    <property type="entry name" value="N-ACETYLTRANSFERASE DOMAIN-CONTAINING PROTEIN"/>
    <property type="match status" value="1"/>
</dbReference>
<dbReference type="EMBL" id="BAFE01000062">
    <property type="protein sequence ID" value="GAB48870.1"/>
    <property type="molecule type" value="Genomic_DNA"/>
</dbReference>
<proteinExistence type="predicted"/>
<dbReference type="PROSITE" id="PS51186">
    <property type="entry name" value="GNAT"/>
    <property type="match status" value="1"/>
</dbReference>
<dbReference type="eggNOG" id="COG0456">
    <property type="taxonomic scope" value="Bacteria"/>
</dbReference>
<sequence length="196" mass="21138">MRAAGPDDVSEAAEVLAEAFASDELSVAALGRPRNARGALRTVFTSLLRHHYVPRGIVDLAVRDGRVVGAAAWSRPGENDLRLGEFGALAVDLVPALGWRVLPAASYAWRTDRVHPRPPHWYLYAIGVRMPGRGVGGILLDHALARAGGVPSYCEASTPDSARLYERKGFRRIGEAPTPRGCPPQPQLWHPGGRPS</sequence>
<evidence type="ECO:0000259" key="2">
    <source>
        <dbReference type="PROSITE" id="PS51186"/>
    </source>
</evidence>
<protein>
    <submittedName>
        <fullName evidence="3">Putative acetyltransferase</fullName>
    </submittedName>
</protein>
<feature type="domain" description="N-acetyltransferase" evidence="2">
    <location>
        <begin position="1"/>
        <end position="189"/>
    </location>
</feature>
<dbReference type="AlphaFoldDB" id="H5UT12"/>
<evidence type="ECO:0000313" key="4">
    <source>
        <dbReference type="Proteomes" id="UP000004367"/>
    </source>
</evidence>
<organism evidence="3 4">
    <name type="scientific">Mobilicoccus pelagius NBRC 104925</name>
    <dbReference type="NCBI Taxonomy" id="1089455"/>
    <lineage>
        <taxon>Bacteria</taxon>
        <taxon>Bacillati</taxon>
        <taxon>Actinomycetota</taxon>
        <taxon>Actinomycetes</taxon>
        <taxon>Micrococcales</taxon>
        <taxon>Dermatophilaceae</taxon>
        <taxon>Mobilicoccus</taxon>
    </lineage>
</organism>
<dbReference type="SUPFAM" id="SSF55729">
    <property type="entry name" value="Acyl-CoA N-acyltransferases (Nat)"/>
    <property type="match status" value="1"/>
</dbReference>
<dbReference type="STRING" id="1089455.MOPEL_084_00040"/>
<dbReference type="InterPro" id="IPR000182">
    <property type="entry name" value="GNAT_dom"/>
</dbReference>